<dbReference type="GO" id="GO:0008270">
    <property type="term" value="F:zinc ion binding"/>
    <property type="evidence" value="ECO:0007669"/>
    <property type="project" value="UniProtKB-UniRule"/>
</dbReference>
<dbReference type="ExpressionAtlas" id="A0A3L6G855">
    <property type="expression patterns" value="baseline"/>
</dbReference>
<dbReference type="SMART" id="SM00575">
    <property type="entry name" value="ZnF_PMZ"/>
    <property type="match status" value="1"/>
</dbReference>
<name>A0A3L6G855_MAIZE</name>
<evidence type="ECO:0000256" key="2">
    <source>
        <dbReference type="ARBA" id="ARBA00022723"/>
    </source>
</evidence>
<accession>A0A3L6G855</accession>
<evidence type="ECO:0000259" key="8">
    <source>
        <dbReference type="PROSITE" id="PS50966"/>
    </source>
</evidence>
<keyword evidence="6" id="KW-0539">Nucleus</keyword>
<organism evidence="9 10">
    <name type="scientific">Zea mays</name>
    <name type="common">Maize</name>
    <dbReference type="NCBI Taxonomy" id="4577"/>
    <lineage>
        <taxon>Eukaryota</taxon>
        <taxon>Viridiplantae</taxon>
        <taxon>Streptophyta</taxon>
        <taxon>Embryophyta</taxon>
        <taxon>Tracheophyta</taxon>
        <taxon>Spermatophyta</taxon>
        <taxon>Magnoliopsida</taxon>
        <taxon>Liliopsida</taxon>
        <taxon>Poales</taxon>
        <taxon>Poaceae</taxon>
        <taxon>PACMAD clade</taxon>
        <taxon>Panicoideae</taxon>
        <taxon>Andropogonodae</taxon>
        <taxon>Andropogoneae</taxon>
        <taxon>Tripsacinae</taxon>
        <taxon>Zea</taxon>
    </lineage>
</organism>
<dbReference type="Pfam" id="PF03101">
    <property type="entry name" value="FAR1"/>
    <property type="match status" value="1"/>
</dbReference>
<evidence type="ECO:0000256" key="3">
    <source>
        <dbReference type="ARBA" id="ARBA00022771"/>
    </source>
</evidence>
<dbReference type="GO" id="GO:0005634">
    <property type="term" value="C:nucleus"/>
    <property type="evidence" value="ECO:0007669"/>
    <property type="project" value="UniProtKB-SubCell"/>
</dbReference>
<evidence type="ECO:0000256" key="1">
    <source>
        <dbReference type="ARBA" id="ARBA00005889"/>
    </source>
</evidence>
<keyword evidence="2 6" id="KW-0479">Metal-binding</keyword>
<dbReference type="GO" id="GO:0006355">
    <property type="term" value="P:regulation of DNA-templated transcription"/>
    <property type="evidence" value="ECO:0007669"/>
    <property type="project" value="UniProtKB-UniRule"/>
</dbReference>
<dbReference type="PANTHER" id="PTHR31669:SF248">
    <property type="entry name" value="PROTEIN FAR1-RELATED SEQUENCE"/>
    <property type="match status" value="1"/>
</dbReference>
<proteinExistence type="inferred from homology"/>
<comment type="similarity">
    <text evidence="1 6">Belongs to the FHY3/FAR1 family.</text>
</comment>
<feature type="compositionally biased region" description="Basic and acidic residues" evidence="7">
    <location>
        <begin position="537"/>
        <end position="551"/>
    </location>
</feature>
<protein>
    <recommendedName>
        <fullName evidence="6">Protein FAR1-RELATED SEQUENCE</fullName>
    </recommendedName>
</protein>
<feature type="compositionally biased region" description="Polar residues" evidence="7">
    <location>
        <begin position="576"/>
        <end position="590"/>
    </location>
</feature>
<dbReference type="Pfam" id="PF04434">
    <property type="entry name" value="SWIM"/>
    <property type="match status" value="1"/>
</dbReference>
<dbReference type="InterPro" id="IPR006564">
    <property type="entry name" value="Znf_PMZ"/>
</dbReference>
<dbReference type="InterPro" id="IPR031052">
    <property type="entry name" value="FHY3/FAR1"/>
</dbReference>
<dbReference type="PANTHER" id="PTHR31669">
    <property type="entry name" value="PROTEIN FAR1-RELATED SEQUENCE 10-RELATED"/>
    <property type="match status" value="1"/>
</dbReference>
<dbReference type="Proteomes" id="UP000251960">
    <property type="component" value="Chromosome 10"/>
</dbReference>
<dbReference type="EMBL" id="NCVQ01000002">
    <property type="protein sequence ID" value="PWZ44764.1"/>
    <property type="molecule type" value="Genomic_DNA"/>
</dbReference>
<comment type="caution">
    <text evidence="9">The sequence shown here is derived from an EMBL/GenBank/DDBJ whole genome shotgun (WGS) entry which is preliminary data.</text>
</comment>
<evidence type="ECO:0000313" key="10">
    <source>
        <dbReference type="Proteomes" id="UP000251960"/>
    </source>
</evidence>
<keyword evidence="3 5" id="KW-0863">Zinc-finger</keyword>
<evidence type="ECO:0000256" key="5">
    <source>
        <dbReference type="PROSITE-ProRule" id="PRU00325"/>
    </source>
</evidence>
<evidence type="ECO:0000256" key="7">
    <source>
        <dbReference type="SAM" id="MobiDB-lite"/>
    </source>
</evidence>
<gene>
    <name evidence="9" type="primary">FRS3_1</name>
    <name evidence="9" type="ORF">Zm00014a_024575</name>
</gene>
<comment type="subcellular location">
    <subcellularLocation>
        <location evidence="6">Nucleus</location>
    </subcellularLocation>
</comment>
<reference evidence="9 10" key="1">
    <citation type="journal article" date="2018" name="Nat. Genet.">
        <title>Extensive intraspecific gene order and gene structural variations between Mo17 and other maize genomes.</title>
        <authorList>
            <person name="Sun S."/>
            <person name="Zhou Y."/>
            <person name="Chen J."/>
            <person name="Shi J."/>
            <person name="Zhao H."/>
            <person name="Zhao H."/>
            <person name="Song W."/>
            <person name="Zhang M."/>
            <person name="Cui Y."/>
            <person name="Dong X."/>
            <person name="Liu H."/>
            <person name="Ma X."/>
            <person name="Jiao Y."/>
            <person name="Wang B."/>
            <person name="Wei X."/>
            <person name="Stein J.C."/>
            <person name="Glaubitz J.C."/>
            <person name="Lu F."/>
            <person name="Yu G."/>
            <person name="Liang C."/>
            <person name="Fengler K."/>
            <person name="Li B."/>
            <person name="Rafalski A."/>
            <person name="Schnable P.S."/>
            <person name="Ware D.H."/>
            <person name="Buckler E.S."/>
            <person name="Lai J."/>
        </authorList>
    </citation>
    <scope>NUCLEOTIDE SEQUENCE [LARGE SCALE GENOMIC DNA]</scope>
    <source>
        <strain evidence="10">cv. Missouri 17</strain>
        <tissue evidence="9">Seedling</tissue>
    </source>
</reference>
<keyword evidence="4 6" id="KW-0862">Zinc</keyword>
<evidence type="ECO:0000313" key="9">
    <source>
        <dbReference type="EMBL" id="PWZ44764.1"/>
    </source>
</evidence>
<comment type="function">
    <text evidence="6">Putative transcription activator involved in regulating light control of development.</text>
</comment>
<dbReference type="PROSITE" id="PS50966">
    <property type="entry name" value="ZF_SWIM"/>
    <property type="match status" value="1"/>
</dbReference>
<feature type="domain" description="SWIM-type" evidence="8">
    <location>
        <begin position="373"/>
        <end position="420"/>
    </location>
</feature>
<evidence type="ECO:0000256" key="6">
    <source>
        <dbReference type="RuleBase" id="RU367018"/>
    </source>
</evidence>
<feature type="region of interest" description="Disordered" evidence="7">
    <location>
        <begin position="533"/>
        <end position="590"/>
    </location>
</feature>
<dbReference type="AlphaFoldDB" id="A0A3L6G855"/>
<evidence type="ECO:0000256" key="4">
    <source>
        <dbReference type="ARBA" id="ARBA00022833"/>
    </source>
</evidence>
<feature type="region of interest" description="Disordered" evidence="7">
    <location>
        <begin position="1"/>
        <end position="88"/>
    </location>
</feature>
<dbReference type="InterPro" id="IPR007527">
    <property type="entry name" value="Znf_SWIM"/>
</dbReference>
<sequence>MATPSTAGDPAPAGEPVPTPLQGPAQRRISTSRISHIVRTYLDLSSSRKRRSAPKNQPKAGDKERDAAAAETDGSKAGPSSSHPSRLLRELGIRVSRYTHEERRDIILRYMQKRSGRQIVNRAASKVPSRQALAVRRRRGAGGKFLGKDDAQITDKLEEKAEEEPELPPEVVSNAGGVPIVGMVFESEEKAYEYYVSYAGNMGFSVRKGWWEKTAKNSNRSRVYVCSREGFRSKNDTKKPRSETRVGCPARIAIKVARGGKYRVTEFVEDHNHQLAAPFDIEMLKSQRMLTKVRLGSQNASNIPPGSAENRRQEEIQADYQANQGVPRTPLPLLWQAVNLYTPTIFELFRKECEQSMDCMAYGCGEFGSFSEYMITIKNKSKDQLVRFDSSDASVACTCKKFENSGLLCCHILKVYELRNIKEIPPQYFLKRWRKDAKLVMDETDGFNFDTKSSIPGRYAALCRLFYRIAAKAAENEETFALMASQSDNLLVGVERTLLSTLSDKSSGHSLTDQLTRMAENDYLLSGGLEGIGSTGKKCEVARRRNGLDTNKRKKAKKGQPDATDGGPTGRELNIGQASFHSEPSNASNQFIPDQLMQGHYVLGHNFGPGSSHNLHDNLNQFDQRRDSQGSVACRLPRLLPCNNSRLPGMGYPGDMHALQFVEPTPQIDHQNGDEGQSSIPVWDFL</sequence>
<dbReference type="InterPro" id="IPR004330">
    <property type="entry name" value="FAR1_DNA_bnd_dom"/>
</dbReference>